<organism evidence="1">
    <name type="scientific">Arundo donax</name>
    <name type="common">Giant reed</name>
    <name type="synonym">Donax arundinaceus</name>
    <dbReference type="NCBI Taxonomy" id="35708"/>
    <lineage>
        <taxon>Eukaryota</taxon>
        <taxon>Viridiplantae</taxon>
        <taxon>Streptophyta</taxon>
        <taxon>Embryophyta</taxon>
        <taxon>Tracheophyta</taxon>
        <taxon>Spermatophyta</taxon>
        <taxon>Magnoliopsida</taxon>
        <taxon>Liliopsida</taxon>
        <taxon>Poales</taxon>
        <taxon>Poaceae</taxon>
        <taxon>PACMAD clade</taxon>
        <taxon>Arundinoideae</taxon>
        <taxon>Arundineae</taxon>
        <taxon>Arundo</taxon>
    </lineage>
</organism>
<accession>A0A0A8Z156</accession>
<protein>
    <submittedName>
        <fullName evidence="1">Uncharacterized protein</fullName>
    </submittedName>
</protein>
<dbReference type="EMBL" id="GBRH01267405">
    <property type="protein sequence ID" value="JAD30490.1"/>
    <property type="molecule type" value="Transcribed_RNA"/>
</dbReference>
<name>A0A0A8Z156_ARUDO</name>
<sequence length="31" mass="3752">MTIYRDPTKKILSYYRNNTNYILPSKICRSV</sequence>
<reference evidence="1" key="2">
    <citation type="journal article" date="2015" name="Data Brief">
        <title>Shoot transcriptome of the giant reed, Arundo donax.</title>
        <authorList>
            <person name="Barrero R.A."/>
            <person name="Guerrero F.D."/>
            <person name="Moolhuijzen P."/>
            <person name="Goolsby J.A."/>
            <person name="Tidwell J."/>
            <person name="Bellgard S.E."/>
            <person name="Bellgard M.I."/>
        </authorList>
    </citation>
    <scope>NUCLEOTIDE SEQUENCE</scope>
    <source>
        <tissue evidence="1">Shoot tissue taken approximately 20 cm above the soil surface</tissue>
    </source>
</reference>
<dbReference type="AlphaFoldDB" id="A0A0A8Z156"/>
<proteinExistence type="predicted"/>
<evidence type="ECO:0000313" key="1">
    <source>
        <dbReference type="EMBL" id="JAD30490.1"/>
    </source>
</evidence>
<reference evidence="1" key="1">
    <citation type="submission" date="2014-09" db="EMBL/GenBank/DDBJ databases">
        <authorList>
            <person name="Magalhaes I.L.F."/>
            <person name="Oliveira U."/>
            <person name="Santos F.R."/>
            <person name="Vidigal T.H.D.A."/>
            <person name="Brescovit A.D."/>
            <person name="Santos A.J."/>
        </authorList>
    </citation>
    <scope>NUCLEOTIDE SEQUENCE</scope>
    <source>
        <tissue evidence="1">Shoot tissue taken approximately 20 cm above the soil surface</tissue>
    </source>
</reference>